<dbReference type="Pfam" id="PF01581">
    <property type="entry name" value="FARP"/>
    <property type="match status" value="2"/>
</dbReference>
<keyword evidence="5" id="KW-0027">Amidation</keyword>
<keyword evidence="3" id="KW-0964">Secreted</keyword>
<evidence type="ECO:0000313" key="8">
    <source>
        <dbReference type="Proteomes" id="UP000887581"/>
    </source>
</evidence>
<dbReference type="GO" id="GO:0005576">
    <property type="term" value="C:extracellular region"/>
    <property type="evidence" value="ECO:0007669"/>
    <property type="project" value="UniProtKB-SubCell"/>
</dbReference>
<accession>A0A915Q541</accession>
<name>A0A915Q541_9BILA</name>
<dbReference type="GO" id="GO:0007218">
    <property type="term" value="P:neuropeptide signaling pathway"/>
    <property type="evidence" value="ECO:0007669"/>
    <property type="project" value="UniProtKB-KW"/>
</dbReference>
<evidence type="ECO:0000313" key="9">
    <source>
        <dbReference type="WBParaSite" id="sdigi.contig771.g9722.t1"/>
    </source>
</evidence>
<feature type="chain" id="PRO_5037433895" evidence="7">
    <location>
        <begin position="23"/>
        <end position="99"/>
    </location>
</feature>
<dbReference type="AlphaFoldDB" id="A0A915Q541"/>
<dbReference type="Proteomes" id="UP000887581">
    <property type="component" value="Unplaced"/>
</dbReference>
<proteinExistence type="inferred from homology"/>
<evidence type="ECO:0000256" key="7">
    <source>
        <dbReference type="SAM" id="SignalP"/>
    </source>
</evidence>
<evidence type="ECO:0000256" key="2">
    <source>
        <dbReference type="ARBA" id="ARBA00006356"/>
    </source>
</evidence>
<evidence type="ECO:0000256" key="4">
    <source>
        <dbReference type="ARBA" id="ARBA00022685"/>
    </source>
</evidence>
<evidence type="ECO:0000256" key="1">
    <source>
        <dbReference type="ARBA" id="ARBA00004613"/>
    </source>
</evidence>
<keyword evidence="7" id="KW-0732">Signal</keyword>
<comment type="subcellular location">
    <subcellularLocation>
        <location evidence="1">Secreted</location>
    </subcellularLocation>
</comment>
<evidence type="ECO:0000256" key="5">
    <source>
        <dbReference type="ARBA" id="ARBA00022815"/>
    </source>
</evidence>
<reference evidence="9" key="1">
    <citation type="submission" date="2022-11" db="UniProtKB">
        <authorList>
            <consortium name="WormBaseParasite"/>
        </authorList>
    </citation>
    <scope>IDENTIFICATION</scope>
</reference>
<dbReference type="WBParaSite" id="sdigi.contig771.g9722.t1">
    <property type="protein sequence ID" value="sdigi.contig771.g9722.t1"/>
    <property type="gene ID" value="sdigi.contig771.g9722"/>
</dbReference>
<dbReference type="InterPro" id="IPR002544">
    <property type="entry name" value="FMRFamid-related_peptide-like"/>
</dbReference>
<sequence length="99" mass="11643">MYTMNGTLTVILSLVLCVIVHCSNPNAIIYERLCHQYPTLLRCQSEAQSEKRTRNYDFIRFGRSGRVNFSPSTYDYIRFGKRFSGFRANRNFEFANLEQ</sequence>
<evidence type="ECO:0000256" key="6">
    <source>
        <dbReference type="ARBA" id="ARBA00023320"/>
    </source>
</evidence>
<keyword evidence="4" id="KW-0165">Cleavage on pair of basic residues</keyword>
<organism evidence="8 9">
    <name type="scientific">Setaria digitata</name>
    <dbReference type="NCBI Taxonomy" id="48799"/>
    <lineage>
        <taxon>Eukaryota</taxon>
        <taxon>Metazoa</taxon>
        <taxon>Ecdysozoa</taxon>
        <taxon>Nematoda</taxon>
        <taxon>Chromadorea</taxon>
        <taxon>Rhabditida</taxon>
        <taxon>Spirurina</taxon>
        <taxon>Spiruromorpha</taxon>
        <taxon>Filarioidea</taxon>
        <taxon>Setariidae</taxon>
        <taxon>Setaria</taxon>
    </lineage>
</organism>
<keyword evidence="8" id="KW-1185">Reference proteome</keyword>
<feature type="signal peptide" evidence="7">
    <location>
        <begin position="1"/>
        <end position="22"/>
    </location>
</feature>
<keyword evidence="6" id="KW-0527">Neuropeptide</keyword>
<protein>
    <submittedName>
        <fullName evidence="9">Uncharacterized protein</fullName>
    </submittedName>
</protein>
<comment type="similarity">
    <text evidence="2">Belongs to the FARP (FMRFamide related peptide) family.</text>
</comment>
<evidence type="ECO:0000256" key="3">
    <source>
        <dbReference type="ARBA" id="ARBA00022525"/>
    </source>
</evidence>